<dbReference type="PRINTS" id="PR00081">
    <property type="entry name" value="GDHRDH"/>
</dbReference>
<gene>
    <name evidence="3" type="ORF">GHK86_12280</name>
</gene>
<accession>A0ABW9QUF6</accession>
<keyword evidence="2" id="KW-0560">Oxidoreductase</keyword>
<dbReference type="Proteomes" id="UP000437736">
    <property type="component" value="Unassembled WGS sequence"/>
</dbReference>
<evidence type="ECO:0000313" key="3">
    <source>
        <dbReference type="EMBL" id="MST33494.1"/>
    </source>
</evidence>
<dbReference type="PANTHER" id="PTHR42760">
    <property type="entry name" value="SHORT-CHAIN DEHYDROGENASES/REDUCTASES FAMILY MEMBER"/>
    <property type="match status" value="1"/>
</dbReference>
<protein>
    <submittedName>
        <fullName evidence="3">SDR family oxidoreductase</fullName>
    </submittedName>
</protein>
<proteinExistence type="inferred from homology"/>
<dbReference type="EMBL" id="WJHE01000614">
    <property type="protein sequence ID" value="MST33494.1"/>
    <property type="molecule type" value="Genomic_DNA"/>
</dbReference>
<dbReference type="InterPro" id="IPR036291">
    <property type="entry name" value="NAD(P)-bd_dom_sf"/>
</dbReference>
<name>A0ABW9QUF6_9ACTN</name>
<evidence type="ECO:0000256" key="1">
    <source>
        <dbReference type="ARBA" id="ARBA00006484"/>
    </source>
</evidence>
<dbReference type="PANTHER" id="PTHR42760:SF133">
    <property type="entry name" value="3-OXOACYL-[ACYL-CARRIER-PROTEIN] REDUCTASE"/>
    <property type="match status" value="1"/>
</dbReference>
<reference evidence="3 4" key="1">
    <citation type="submission" date="2019-11" db="EMBL/GenBank/DDBJ databases">
        <title>Acidiferrimicrobium australis gen. nov., sp. nov., an acidophilic and obligately heterotrophic, member of the Actinobacteria that catalyses dissimilatory oxido- reduction of iron isolated from metal-rich acidic water in Chile.</title>
        <authorList>
            <person name="Gonzalez D."/>
            <person name="Huber K."/>
            <person name="Hedrich S."/>
            <person name="Rojas-Villalobos C."/>
            <person name="Quatrini R."/>
            <person name="Dinamarca M.A."/>
            <person name="Schwarz A."/>
            <person name="Canales C."/>
            <person name="Nancucheo I."/>
        </authorList>
    </citation>
    <scope>NUCLEOTIDE SEQUENCE [LARGE SCALE GENOMIC DNA]</scope>
    <source>
        <strain evidence="3 4">USS-CCA1</strain>
    </source>
</reference>
<comment type="similarity">
    <text evidence="1">Belongs to the short-chain dehydrogenases/reductases (SDR) family.</text>
</comment>
<keyword evidence="4" id="KW-1185">Reference proteome</keyword>
<evidence type="ECO:0000313" key="4">
    <source>
        <dbReference type="Proteomes" id="UP000437736"/>
    </source>
</evidence>
<dbReference type="Gene3D" id="3.40.50.720">
    <property type="entry name" value="NAD(P)-binding Rossmann-like Domain"/>
    <property type="match status" value="1"/>
</dbReference>
<comment type="caution">
    <text evidence="3">The sequence shown here is derived from an EMBL/GenBank/DDBJ whole genome shotgun (WGS) entry which is preliminary data.</text>
</comment>
<dbReference type="Pfam" id="PF13561">
    <property type="entry name" value="adh_short_C2"/>
    <property type="match status" value="1"/>
</dbReference>
<evidence type="ECO:0000256" key="2">
    <source>
        <dbReference type="ARBA" id="ARBA00023002"/>
    </source>
</evidence>
<dbReference type="InterPro" id="IPR002347">
    <property type="entry name" value="SDR_fam"/>
</dbReference>
<dbReference type="SUPFAM" id="SSF51735">
    <property type="entry name" value="NAD(P)-binding Rossmann-fold domains"/>
    <property type="match status" value="1"/>
</dbReference>
<organism evidence="3 4">
    <name type="scientific">Acidiferrimicrobium australe</name>
    <dbReference type="NCBI Taxonomy" id="2664430"/>
    <lineage>
        <taxon>Bacteria</taxon>
        <taxon>Bacillati</taxon>
        <taxon>Actinomycetota</taxon>
        <taxon>Acidimicrobiia</taxon>
        <taxon>Acidimicrobiales</taxon>
        <taxon>Acidimicrobiaceae</taxon>
        <taxon>Acidiferrimicrobium</taxon>
    </lineage>
</organism>
<sequence>MWPARGRASDTGPVDPRPLALVTGVSRGPGIAAAVARRLAADGWDLALSGWRPYDAGMAWGRHDDELDELLLGLTGSGVRTRYFDADFADLDAPAGLYDAVVEEFGRSPLALAVVHTHDTGGGLLEMSGADFDHHMAVNARATLLLAAEHARRFAGPAGRGRIVTFVSGLPLRGSVAYAASKGAVHWMTVSIAAELADRGITANAVNPGPTDTGWMSPPVRQRIRGESPLGRIGRPEDAAELVAWLCSEAGGWMTGQVLTSDGGWSTIRP</sequence>